<evidence type="ECO:0000313" key="3">
    <source>
        <dbReference type="Proteomes" id="UP000422989"/>
    </source>
</evidence>
<dbReference type="Proteomes" id="UP000422989">
    <property type="component" value="Chromosome"/>
</dbReference>
<proteinExistence type="predicted"/>
<dbReference type="Gene3D" id="3.30.70.100">
    <property type="match status" value="1"/>
</dbReference>
<evidence type="ECO:0000313" key="2">
    <source>
        <dbReference type="EMBL" id="QGU26752.1"/>
    </source>
</evidence>
<feature type="domain" description="ABM" evidence="1">
    <location>
        <begin position="21"/>
        <end position="72"/>
    </location>
</feature>
<keyword evidence="2" id="KW-0560">Oxidoreductase</keyword>
<dbReference type="InterPro" id="IPR011008">
    <property type="entry name" value="Dimeric_a/b-barrel"/>
</dbReference>
<name>A0A6I6DPF7_9MICO</name>
<keyword evidence="2" id="KW-0503">Monooxygenase</keyword>
<sequence length="103" mass="11551">MSAVRLTGRLVCKNEVESRLVAEHLPRHVALTRTEPGCLAFAVTPSSDPLVWDVDEQFADEPAFRMHQERVASSEWGRATAGIERRYSVLGLTDRRTVSRDDA</sequence>
<dbReference type="Pfam" id="PF03992">
    <property type="entry name" value="ABM"/>
    <property type="match status" value="1"/>
</dbReference>
<dbReference type="RefSeq" id="WP_156241155.1">
    <property type="nucleotide sequence ID" value="NZ_BAAAZL010000002.1"/>
</dbReference>
<dbReference type="InterPro" id="IPR007138">
    <property type="entry name" value="ABM_dom"/>
</dbReference>
<dbReference type="SUPFAM" id="SSF54909">
    <property type="entry name" value="Dimeric alpha+beta barrel"/>
    <property type="match status" value="1"/>
</dbReference>
<protein>
    <submittedName>
        <fullName evidence="2">Antibiotic biosynthesis monooxygenase</fullName>
    </submittedName>
</protein>
<dbReference type="EMBL" id="CP032550">
    <property type="protein sequence ID" value="QGU26752.1"/>
    <property type="molecule type" value="Genomic_DNA"/>
</dbReference>
<dbReference type="AlphaFoldDB" id="A0A6I6DPF7"/>
<dbReference type="KEGG" id="moj:D7D94_03020"/>
<gene>
    <name evidence="2" type="ORF">D7D94_03020</name>
</gene>
<reference evidence="2 3" key="1">
    <citation type="submission" date="2018-09" db="EMBL/GenBank/DDBJ databases">
        <title>Whole genome sequencing of Microbacterium oryzae strain MB-10T.</title>
        <authorList>
            <person name="Das S.K."/>
        </authorList>
    </citation>
    <scope>NUCLEOTIDE SEQUENCE [LARGE SCALE GENOMIC DNA]</scope>
    <source>
        <strain evidence="2 3">MB-10</strain>
    </source>
</reference>
<keyword evidence="3" id="KW-1185">Reference proteome</keyword>
<evidence type="ECO:0000259" key="1">
    <source>
        <dbReference type="Pfam" id="PF03992"/>
    </source>
</evidence>
<accession>A0A6I6DPF7</accession>
<dbReference type="GO" id="GO:0004497">
    <property type="term" value="F:monooxygenase activity"/>
    <property type="evidence" value="ECO:0007669"/>
    <property type="project" value="UniProtKB-KW"/>
</dbReference>
<dbReference type="OrthoDB" id="9812192at2"/>
<organism evidence="2 3">
    <name type="scientific">Microbacterium oryzae</name>
    <dbReference type="NCBI Taxonomy" id="743009"/>
    <lineage>
        <taxon>Bacteria</taxon>
        <taxon>Bacillati</taxon>
        <taxon>Actinomycetota</taxon>
        <taxon>Actinomycetes</taxon>
        <taxon>Micrococcales</taxon>
        <taxon>Microbacteriaceae</taxon>
        <taxon>Microbacterium</taxon>
    </lineage>
</organism>